<evidence type="ECO:0000256" key="13">
    <source>
        <dbReference type="ARBA" id="ARBA00023052"/>
    </source>
</evidence>
<dbReference type="GO" id="GO:0001561">
    <property type="term" value="P:fatty acid alpha-oxidation"/>
    <property type="evidence" value="ECO:0007669"/>
    <property type="project" value="TreeGrafter"/>
</dbReference>
<evidence type="ECO:0000256" key="19">
    <source>
        <dbReference type="ARBA" id="ARBA00044454"/>
    </source>
</evidence>
<evidence type="ECO:0000256" key="15">
    <source>
        <dbReference type="ARBA" id="ARBA00023140"/>
    </source>
</evidence>
<evidence type="ECO:0000259" key="29">
    <source>
        <dbReference type="Pfam" id="PF00205"/>
    </source>
</evidence>
<dbReference type="GO" id="GO:0106359">
    <property type="term" value="F:2-hydroxyacyl-CoA lyase activity"/>
    <property type="evidence" value="ECO:0007669"/>
    <property type="project" value="UniProtKB-EC"/>
</dbReference>
<evidence type="ECO:0000256" key="28">
    <source>
        <dbReference type="SAM" id="MobiDB-lite"/>
    </source>
</evidence>
<dbReference type="FunFam" id="3.40.50.1220:FF:000006">
    <property type="entry name" value="2-hydroxyacyl-CoA lyase 1"/>
    <property type="match status" value="1"/>
</dbReference>
<comment type="catalytic activity">
    <reaction evidence="23">
        <text>2-hydroxyphytanoyl-CoA = 2,6,10,14-tetramethylpentadecanal + formyl-CoA</text>
        <dbReference type="Rhea" id="RHEA:25355"/>
        <dbReference type="ChEBI" id="CHEBI:49189"/>
        <dbReference type="ChEBI" id="CHEBI:57334"/>
        <dbReference type="ChEBI" id="CHEBI:57376"/>
    </reaction>
    <physiologicalReaction direction="left-to-right" evidence="23">
        <dbReference type="Rhea" id="RHEA:25356"/>
    </physiologicalReaction>
</comment>
<evidence type="ECO:0000256" key="2">
    <source>
        <dbReference type="ARBA" id="ARBA00001964"/>
    </source>
</evidence>
<dbReference type="InterPro" id="IPR011936">
    <property type="entry name" value="Myxo_disulph_rpt"/>
</dbReference>
<evidence type="ECO:0000256" key="7">
    <source>
        <dbReference type="ARBA" id="ARBA00022553"/>
    </source>
</evidence>
<keyword evidence="9" id="KW-0732">Signal</keyword>
<evidence type="ECO:0000313" key="32">
    <source>
        <dbReference type="EMBL" id="KAI5618272.1"/>
    </source>
</evidence>
<keyword evidence="8" id="KW-0479">Metal-binding</keyword>
<gene>
    <name evidence="32" type="ORF">C0J50_22254</name>
</gene>
<evidence type="ECO:0000256" key="1">
    <source>
        <dbReference type="ARBA" id="ARBA00001946"/>
    </source>
</evidence>
<comment type="pathway">
    <text evidence="4">Lipid metabolism; fatty acid metabolism.</text>
</comment>
<dbReference type="GO" id="GO:0005777">
    <property type="term" value="C:peroxisome"/>
    <property type="evidence" value="ECO:0007669"/>
    <property type="project" value="UniProtKB-SubCell"/>
</dbReference>
<evidence type="ECO:0000313" key="33">
    <source>
        <dbReference type="Proteomes" id="UP001205998"/>
    </source>
</evidence>
<dbReference type="InterPro" id="IPR011766">
    <property type="entry name" value="TPP_enzyme_TPP-bd"/>
</dbReference>
<keyword evidence="10" id="KW-0677">Repeat</keyword>
<dbReference type="Pfam" id="PF02776">
    <property type="entry name" value="TPP_enzyme_N"/>
    <property type="match status" value="1"/>
</dbReference>
<dbReference type="Pfam" id="PF13948">
    <property type="entry name" value="DUF4215"/>
    <property type="match status" value="1"/>
</dbReference>
<evidence type="ECO:0000256" key="25">
    <source>
        <dbReference type="ARBA" id="ARBA00075677"/>
    </source>
</evidence>
<keyword evidence="7" id="KW-0597">Phosphoprotein</keyword>
<comment type="catalytic activity">
    <reaction evidence="19">
        <text>an (R)-2-hydroxy-long-chain-fatty acyl-CoA = a long-chain fatty aldehyde + formyl-CoA</text>
        <dbReference type="Rhea" id="RHEA:67444"/>
        <dbReference type="ChEBI" id="CHEBI:17176"/>
        <dbReference type="ChEBI" id="CHEBI:57376"/>
        <dbReference type="ChEBI" id="CHEBI:170012"/>
        <dbReference type="EC" id="4.1.2.63"/>
    </reaction>
    <physiologicalReaction direction="left-to-right" evidence="19">
        <dbReference type="Rhea" id="RHEA:67445"/>
    </physiologicalReaction>
</comment>
<comment type="catalytic activity">
    <reaction evidence="18">
        <text>a 2-hydroxy-3-methyl fatty acyl-CoA = a 2-methyl-branched fatty aldehyde + formyl-CoA</text>
        <dbReference type="Rhea" id="RHEA:25375"/>
        <dbReference type="ChEBI" id="CHEBI:49188"/>
        <dbReference type="ChEBI" id="CHEBI:57376"/>
        <dbReference type="ChEBI" id="CHEBI:58783"/>
        <dbReference type="EC" id="4.1.2.63"/>
    </reaction>
    <physiologicalReaction direction="left-to-right" evidence="18">
        <dbReference type="Rhea" id="RHEA:25376"/>
    </physiologicalReaction>
</comment>
<evidence type="ECO:0000256" key="11">
    <source>
        <dbReference type="ARBA" id="ARBA00022832"/>
    </source>
</evidence>
<comment type="subcellular location">
    <subcellularLocation>
        <location evidence="3">Peroxisome</location>
    </subcellularLocation>
</comment>
<dbReference type="GO" id="GO:0030976">
    <property type="term" value="F:thiamine pyrophosphate binding"/>
    <property type="evidence" value="ECO:0007669"/>
    <property type="project" value="InterPro"/>
</dbReference>
<comment type="cofactor">
    <cofactor evidence="1">
        <name>Mg(2+)</name>
        <dbReference type="ChEBI" id="CHEBI:18420"/>
    </cofactor>
</comment>
<dbReference type="CDD" id="cd07035">
    <property type="entry name" value="TPP_PYR_POX_like"/>
    <property type="match status" value="1"/>
</dbReference>
<evidence type="ECO:0000256" key="27">
    <source>
        <dbReference type="RuleBase" id="RU362132"/>
    </source>
</evidence>
<evidence type="ECO:0000256" key="6">
    <source>
        <dbReference type="ARBA" id="ARBA00011881"/>
    </source>
</evidence>
<dbReference type="InterPro" id="IPR029035">
    <property type="entry name" value="DHS-like_NAD/FAD-binding_dom"/>
</dbReference>
<evidence type="ECO:0000256" key="21">
    <source>
        <dbReference type="ARBA" id="ARBA00048738"/>
    </source>
</evidence>
<dbReference type="InterPro" id="IPR029061">
    <property type="entry name" value="THDP-binding"/>
</dbReference>
<dbReference type="EC" id="4.1.2.63" evidence="20"/>
<evidence type="ECO:0000256" key="8">
    <source>
        <dbReference type="ARBA" id="ARBA00022723"/>
    </source>
</evidence>
<accession>A0AAD5AL91</accession>
<dbReference type="SUPFAM" id="SSF52518">
    <property type="entry name" value="Thiamin diphosphate-binding fold (THDP-binding)"/>
    <property type="match status" value="2"/>
</dbReference>
<feature type="domain" description="Thiamine pyrophosphate enzyme N-terminal TPP-binding" evidence="31">
    <location>
        <begin position="5"/>
        <end position="118"/>
    </location>
</feature>
<dbReference type="InterPro" id="IPR012000">
    <property type="entry name" value="Thiamin_PyroP_enz_cen_dom"/>
</dbReference>
<keyword evidence="17 32" id="KW-0456">Lyase</keyword>
<dbReference type="PANTHER" id="PTHR43710:SF2">
    <property type="entry name" value="2-HYDROXYACYL-COA LYASE 1"/>
    <property type="match status" value="1"/>
</dbReference>
<evidence type="ECO:0000256" key="22">
    <source>
        <dbReference type="ARBA" id="ARBA00050321"/>
    </source>
</evidence>
<feature type="compositionally biased region" description="Pro residues" evidence="28">
    <location>
        <begin position="587"/>
        <end position="599"/>
    </location>
</feature>
<keyword evidence="16" id="KW-1015">Disulfide bond</keyword>
<evidence type="ECO:0000256" key="14">
    <source>
        <dbReference type="ARBA" id="ARBA00023098"/>
    </source>
</evidence>
<dbReference type="InterPro" id="IPR045025">
    <property type="entry name" value="HACL1-like"/>
</dbReference>
<keyword evidence="11" id="KW-0276">Fatty acid metabolism</keyword>
<comment type="caution">
    <text evidence="32">The sequence shown here is derived from an EMBL/GenBank/DDBJ whole genome shotgun (WGS) entry which is preliminary data.</text>
</comment>
<evidence type="ECO:0000256" key="20">
    <source>
        <dbReference type="ARBA" id="ARBA00044518"/>
    </source>
</evidence>
<dbReference type="SUPFAM" id="SSF52467">
    <property type="entry name" value="DHS-like NAD/FAD-binding domain"/>
    <property type="match status" value="1"/>
</dbReference>
<feature type="compositionally biased region" description="Pro residues" evidence="28">
    <location>
        <begin position="743"/>
        <end position="755"/>
    </location>
</feature>
<evidence type="ECO:0000256" key="5">
    <source>
        <dbReference type="ARBA" id="ARBA00007812"/>
    </source>
</evidence>
<dbReference type="GO" id="GO:0000287">
    <property type="term" value="F:magnesium ion binding"/>
    <property type="evidence" value="ECO:0007669"/>
    <property type="project" value="InterPro"/>
</dbReference>
<keyword evidence="13 27" id="KW-0786">Thiamine pyrophosphate</keyword>
<dbReference type="NCBIfam" id="NF006721">
    <property type="entry name" value="PRK09259.1"/>
    <property type="match status" value="1"/>
</dbReference>
<comment type="cofactor">
    <cofactor evidence="2">
        <name>thiamine diphosphate</name>
        <dbReference type="ChEBI" id="CHEBI:58937"/>
    </cofactor>
</comment>
<comment type="catalytic activity">
    <reaction evidence="22">
        <text>2-hydroxy-3-methylhexadecanoyl-CoA = 2-methylpentadecanal + formyl-CoA</text>
        <dbReference type="Rhea" id="RHEA:25379"/>
        <dbReference type="ChEBI" id="CHEBI:49190"/>
        <dbReference type="ChEBI" id="CHEBI:57376"/>
        <dbReference type="ChEBI" id="CHEBI:58784"/>
    </reaction>
    <physiologicalReaction direction="left-to-right" evidence="22">
        <dbReference type="Rhea" id="RHEA:25380"/>
    </physiologicalReaction>
</comment>
<evidence type="ECO:0000256" key="24">
    <source>
        <dbReference type="ARBA" id="ARBA00069582"/>
    </source>
</evidence>
<proteinExistence type="inferred from homology"/>
<keyword evidence="14" id="KW-0443">Lipid metabolism</keyword>
<name>A0AAD5AL91_SILAS</name>
<keyword evidence="33" id="KW-1185">Reference proteome</keyword>
<evidence type="ECO:0000256" key="4">
    <source>
        <dbReference type="ARBA" id="ARBA00004872"/>
    </source>
</evidence>
<keyword evidence="15" id="KW-0576">Peroxisome</keyword>
<dbReference type="Gene3D" id="3.40.50.1220">
    <property type="entry name" value="TPP-binding domain"/>
    <property type="match status" value="1"/>
</dbReference>
<comment type="similarity">
    <text evidence="5 27">Belongs to the TPP enzyme family.</text>
</comment>
<evidence type="ECO:0000256" key="17">
    <source>
        <dbReference type="ARBA" id="ARBA00023239"/>
    </source>
</evidence>
<evidence type="ECO:0000259" key="30">
    <source>
        <dbReference type="Pfam" id="PF02775"/>
    </source>
</evidence>
<keyword evidence="12" id="KW-0460">Magnesium</keyword>
<dbReference type="EMBL" id="MU551696">
    <property type="protein sequence ID" value="KAI5618272.1"/>
    <property type="molecule type" value="Genomic_DNA"/>
</dbReference>
<dbReference type="CDD" id="cd02004">
    <property type="entry name" value="TPP_BZL_OCoD_HPCL"/>
    <property type="match status" value="1"/>
</dbReference>
<feature type="region of interest" description="Disordered" evidence="28">
    <location>
        <begin position="544"/>
        <end position="773"/>
    </location>
</feature>
<dbReference type="FunFam" id="3.40.50.970:FF:000027">
    <property type="entry name" value="2-hydroxyacyl-CoA lyase 1"/>
    <property type="match status" value="1"/>
</dbReference>
<evidence type="ECO:0000256" key="26">
    <source>
        <dbReference type="ARBA" id="ARBA00081652"/>
    </source>
</evidence>
<dbReference type="InterPro" id="IPR012001">
    <property type="entry name" value="Thiamin_PyroP_enz_TPP-bd_dom"/>
</dbReference>
<evidence type="ECO:0000256" key="9">
    <source>
        <dbReference type="ARBA" id="ARBA00022729"/>
    </source>
</evidence>
<evidence type="ECO:0000256" key="18">
    <source>
        <dbReference type="ARBA" id="ARBA00044451"/>
    </source>
</evidence>
<dbReference type="Pfam" id="PF00205">
    <property type="entry name" value="TPP_enzyme_M"/>
    <property type="match status" value="1"/>
</dbReference>
<dbReference type="Pfam" id="PF02775">
    <property type="entry name" value="TPP_enzyme_C"/>
    <property type="match status" value="1"/>
</dbReference>
<evidence type="ECO:0000256" key="10">
    <source>
        <dbReference type="ARBA" id="ARBA00022737"/>
    </source>
</evidence>
<dbReference type="NCBIfam" id="TIGR02232">
    <property type="entry name" value="myxo_disulf_rpt"/>
    <property type="match status" value="1"/>
</dbReference>
<evidence type="ECO:0000256" key="16">
    <source>
        <dbReference type="ARBA" id="ARBA00023157"/>
    </source>
</evidence>
<dbReference type="Gene3D" id="3.40.50.970">
    <property type="match status" value="2"/>
</dbReference>
<dbReference type="AlphaFoldDB" id="A0AAD5AL91"/>
<evidence type="ECO:0000256" key="23">
    <source>
        <dbReference type="ARBA" id="ARBA00051426"/>
    </source>
</evidence>
<dbReference type="FunFam" id="3.40.50.970:FF:000038">
    <property type="entry name" value="2-hydroxyacyl-CoA lyase 1 isoform X1"/>
    <property type="match status" value="1"/>
</dbReference>
<feature type="domain" description="Thiamine pyrophosphate enzyme central" evidence="29">
    <location>
        <begin position="193"/>
        <end position="322"/>
    </location>
</feature>
<feature type="domain" description="Thiamine pyrophosphate enzyme TPP-binding" evidence="30">
    <location>
        <begin position="391"/>
        <end position="547"/>
    </location>
</feature>
<feature type="compositionally biased region" description="Basic and acidic residues" evidence="28">
    <location>
        <begin position="669"/>
        <end position="681"/>
    </location>
</feature>
<sequence length="945" mass="100363">MEELTGAQLIAESLKAQNVEYMFGIVGVPIIEVAMAAQAAGIKYVGMRNEQAACYAASAIGYLTGHPAVCLVVSGPGLIHALGGMANANMNCWPVLVIGGSSDQNQETTGAFQEFPQVEACRLYSKFSARPGSLVMIPAVVEKAVRSSIYGRPGACYIDIPGDMVNARIDRKTVRFPSCCPPPPVSLASNHEISKAFTVLKQAQRPLLIIGKGAAYGRAENEIKELVELSGLPFLPTPMGKGVLPDDHPNCVAAARSRALLQADAVVLLGARLNWILHFGFPPRFSPDVKLIQVDICAEELSNNVRATAALLGDVRAVVSQLLKTLRSNKWTYPANTEWWINLKEKMASNAQISKALSLQNTLPMNYYTAFHHIAEHLPKDCVIVSEGANTMDIGRTMLLNYLPRHRLDAGTFGTMGVGPGFAIAAAVLEQAQHTGRRVVCVEGDSAFGFSGMEVETMCRYKLPVIIIVINNNGIYSGVNTETWREMEKMGDMTVIAPPVTLLPEARYEQVMCAFGGRGYLVRTVEELRTALQQSLSDTTNPSLINVLIDPTSDRKQQSDPGNVWRDEETEDKNSKGKVCQVGAPGPAGPAGPQGPPGLPGSKGPKGEKGEIGRPGQKGRTGSPGLPGRQGPNGWPGPSGPKGEKGDSGLMGLPGARGPIGPKGLSGYKGEKGSRGDRGEAGPKGQKGTMGLTGMLGQKGEMGPKGEAGIPGSRGPTGQPGKRGKQGSKGDTGLTGPMGPAGPQGPPGHPGPPGLPASGLYVVGPKGEKGQPGNPGHCGCNSLVNMNNPSSSFDHHSRSSYPRVPAIFVVNNEEELDRLHTDNALAFRKDQRTLYFKDTDGWLPVQLTPFQSTEHAPDQDGFCGDGIVQVVNGEECDDGNKVVTDGCVKCRHAYCGDGYRYDGAEDCDGKDFGYQTCNSYLPGSYGNLKCTVDCFIDSTSCKYFT</sequence>
<evidence type="ECO:0000259" key="31">
    <source>
        <dbReference type="Pfam" id="PF02776"/>
    </source>
</evidence>
<evidence type="ECO:0000256" key="12">
    <source>
        <dbReference type="ARBA" id="ARBA00022842"/>
    </source>
</evidence>
<dbReference type="Proteomes" id="UP001205998">
    <property type="component" value="Unassembled WGS sequence"/>
</dbReference>
<comment type="subunit">
    <text evidence="6">Homotetramer.</text>
</comment>
<protein>
    <recommendedName>
        <fullName evidence="24">2-hydroxyacyl-CoA lyase 1</fullName>
        <ecNumber evidence="20">4.1.2.63</ecNumber>
    </recommendedName>
    <alternativeName>
        <fullName evidence="25">2-hydroxyphytanoyl-CoA lyase</fullName>
    </alternativeName>
    <alternativeName>
        <fullName evidence="26">Phytanoyl-CoA 2-hydroxylase 2</fullName>
    </alternativeName>
</protein>
<organism evidence="32 33">
    <name type="scientific">Silurus asotus</name>
    <name type="common">Amur catfish</name>
    <name type="synonym">Parasilurus asotus</name>
    <dbReference type="NCBI Taxonomy" id="30991"/>
    <lineage>
        <taxon>Eukaryota</taxon>
        <taxon>Metazoa</taxon>
        <taxon>Chordata</taxon>
        <taxon>Craniata</taxon>
        <taxon>Vertebrata</taxon>
        <taxon>Euteleostomi</taxon>
        <taxon>Actinopterygii</taxon>
        <taxon>Neopterygii</taxon>
        <taxon>Teleostei</taxon>
        <taxon>Ostariophysi</taxon>
        <taxon>Siluriformes</taxon>
        <taxon>Siluridae</taxon>
        <taxon>Silurus</taxon>
    </lineage>
</organism>
<comment type="catalytic activity">
    <reaction evidence="21">
        <text>2-hydroxyoctadecanoyl-CoA = heptadecanal + formyl-CoA</text>
        <dbReference type="Rhea" id="RHEA:55196"/>
        <dbReference type="ChEBI" id="CHEBI:57376"/>
        <dbReference type="ChEBI" id="CHEBI:74116"/>
        <dbReference type="ChEBI" id="CHEBI:138631"/>
    </reaction>
    <physiologicalReaction direction="left-to-right" evidence="21">
        <dbReference type="Rhea" id="RHEA:55197"/>
    </physiologicalReaction>
</comment>
<dbReference type="PANTHER" id="PTHR43710">
    <property type="entry name" value="2-HYDROXYACYL-COA LYASE"/>
    <property type="match status" value="1"/>
</dbReference>
<evidence type="ECO:0000256" key="3">
    <source>
        <dbReference type="ARBA" id="ARBA00004275"/>
    </source>
</evidence>
<reference evidence="32" key="1">
    <citation type="submission" date="2018-07" db="EMBL/GenBank/DDBJ databases">
        <title>Comparative genomics of catfishes provides insights into carnivory and benthic adaptation.</title>
        <authorList>
            <person name="Zhang Y."/>
            <person name="Wang D."/>
            <person name="Peng Z."/>
            <person name="Zheng S."/>
            <person name="Shao F."/>
            <person name="Tao W."/>
        </authorList>
    </citation>
    <scope>NUCLEOTIDE SEQUENCE</scope>
    <source>
        <strain evidence="32">Chongqing</strain>
    </source>
</reference>